<evidence type="ECO:0000313" key="3">
    <source>
        <dbReference type="Proteomes" id="UP000294530"/>
    </source>
</evidence>
<name>A0A976FNP1_BRELC</name>
<reference evidence="2 3" key="1">
    <citation type="journal article" date="2021" name="Genome Biol.">
        <title>AFLAP: assembly-free linkage analysis pipeline using k-mers from genome sequencing data.</title>
        <authorList>
            <person name="Fletcher K."/>
            <person name="Zhang L."/>
            <person name="Gil J."/>
            <person name="Han R."/>
            <person name="Cavanaugh K."/>
            <person name="Michelmore R."/>
        </authorList>
    </citation>
    <scope>NUCLEOTIDE SEQUENCE [LARGE SCALE GENOMIC DNA]</scope>
    <source>
        <strain evidence="2 3">SF5</strain>
    </source>
</reference>
<dbReference type="AlphaFoldDB" id="A0A976FNP1"/>
<gene>
    <name evidence="2" type="ORF">CCR75_006446</name>
</gene>
<accession>A0A976FNP1</accession>
<dbReference type="KEGG" id="blac:94350187"/>
<proteinExistence type="predicted"/>
<organism evidence="2 3">
    <name type="scientific">Bremia lactucae</name>
    <name type="common">Lettuce downy mildew</name>
    <dbReference type="NCBI Taxonomy" id="4779"/>
    <lineage>
        <taxon>Eukaryota</taxon>
        <taxon>Sar</taxon>
        <taxon>Stramenopiles</taxon>
        <taxon>Oomycota</taxon>
        <taxon>Peronosporomycetes</taxon>
        <taxon>Peronosporales</taxon>
        <taxon>Peronosporaceae</taxon>
        <taxon>Bremia</taxon>
    </lineage>
</organism>
<feature type="compositionally biased region" description="Basic and acidic residues" evidence="1">
    <location>
        <begin position="73"/>
        <end position="86"/>
    </location>
</feature>
<evidence type="ECO:0000313" key="2">
    <source>
        <dbReference type="EMBL" id="TDH69819.1"/>
    </source>
</evidence>
<dbReference type="Proteomes" id="UP000294530">
    <property type="component" value="Unassembled WGS sequence"/>
</dbReference>
<dbReference type="GeneID" id="94350187"/>
<feature type="region of interest" description="Disordered" evidence="1">
    <location>
        <begin position="73"/>
        <end position="98"/>
    </location>
</feature>
<dbReference type="RefSeq" id="XP_067819318.1">
    <property type="nucleotide sequence ID" value="XM_067964516.1"/>
</dbReference>
<dbReference type="EMBL" id="SHOA02000007">
    <property type="protein sequence ID" value="TDH69819.1"/>
    <property type="molecule type" value="Genomic_DNA"/>
</dbReference>
<evidence type="ECO:0000256" key="1">
    <source>
        <dbReference type="SAM" id="MobiDB-lite"/>
    </source>
</evidence>
<protein>
    <submittedName>
        <fullName evidence="2">Uncharacterized protein</fullName>
    </submittedName>
</protein>
<comment type="caution">
    <text evidence="2">The sequence shown here is derived from an EMBL/GenBank/DDBJ whole genome shotgun (WGS) entry which is preliminary data.</text>
</comment>
<sequence>MDQLVRAKRVEVEEDKRGIQSQVTQRQELRCEAQFEASIGERLNNFRSKLSTKMRLSGAIKLVKTSKIRFGIARERSRSTPKDDAIAKQSKLKSTKRR</sequence>
<keyword evidence="3" id="KW-1185">Reference proteome</keyword>